<proteinExistence type="predicted"/>
<accession>A0A4D8P7S9</accession>
<organism evidence="1 2">
    <name type="scientific">Azospirillum argentinense</name>
    <dbReference type="NCBI Taxonomy" id="2970906"/>
    <lineage>
        <taxon>Bacteria</taxon>
        <taxon>Pseudomonadati</taxon>
        <taxon>Pseudomonadota</taxon>
        <taxon>Alphaproteobacteria</taxon>
        <taxon>Rhodospirillales</taxon>
        <taxon>Azospirillaceae</taxon>
        <taxon>Azospirillum</taxon>
    </lineage>
</organism>
<reference evidence="1 2" key="1">
    <citation type="submission" date="2018-09" db="EMBL/GenBank/DDBJ databases">
        <title>Whole genome based analysis of evolution and adaptive divergence in Indian and Brazilian strains of Azospirillum brasilense.</title>
        <authorList>
            <person name="Singh C."/>
            <person name="Tripathi A.K."/>
        </authorList>
    </citation>
    <scope>NUCLEOTIDE SEQUENCE [LARGE SCALE GENOMIC DNA]</scope>
    <source>
        <strain evidence="1 2">MTCC4035</strain>
    </source>
</reference>
<sequence length="239" mass="26889">MTARIDIDHGRSKIAASGRSLAQVNVWCMAHLGMPLRGFAMALTARIPVARVLCRVVNGDKLMVRLRVFTLTGADGVAVRRIDPINLHVYNTLLKVSNRARRGALTHPIHQNFYLIYRMLGIHRIDLHAALTMGGYVWAKSGFLPDSPYAWRSLANRLLVQWGAERSSVDPMTYRLVERILNHPSPTSLRELVDPRFRHPPSGHSVGRFLLEGESWTGFLDLTNRESVTMYLSETGVLP</sequence>
<name>A0A4D8P7S9_9PROT</name>
<dbReference type="AlphaFoldDB" id="A0A4D8P7S9"/>
<dbReference type="EMBL" id="CP032321">
    <property type="protein sequence ID" value="QCN94912.1"/>
    <property type="molecule type" value="Genomic_DNA"/>
</dbReference>
<dbReference type="KEGG" id="aare:D3093_06350"/>
<protein>
    <submittedName>
        <fullName evidence="1">Uncharacterized protein</fullName>
    </submittedName>
</protein>
<dbReference type="RefSeq" id="WP_137114932.1">
    <property type="nucleotide sequence ID" value="NZ_CP032321.1"/>
</dbReference>
<gene>
    <name evidence="1" type="ORF">D3093_06350</name>
</gene>
<evidence type="ECO:0000313" key="2">
    <source>
        <dbReference type="Proteomes" id="UP000298595"/>
    </source>
</evidence>
<evidence type="ECO:0000313" key="1">
    <source>
        <dbReference type="EMBL" id="QCN94912.1"/>
    </source>
</evidence>
<dbReference type="Proteomes" id="UP000298595">
    <property type="component" value="Chromosome"/>
</dbReference>